<reference evidence="1" key="2">
    <citation type="journal article" date="2021" name="Microbiome">
        <title>Successional dynamics and alternative stable states in a saline activated sludge microbial community over 9 years.</title>
        <authorList>
            <person name="Wang Y."/>
            <person name="Ye J."/>
            <person name="Ju F."/>
            <person name="Liu L."/>
            <person name="Boyd J.A."/>
            <person name="Deng Y."/>
            <person name="Parks D.H."/>
            <person name="Jiang X."/>
            <person name="Yin X."/>
            <person name="Woodcroft B.J."/>
            <person name="Tyson G.W."/>
            <person name="Hugenholtz P."/>
            <person name="Polz M.F."/>
            <person name="Zhang T."/>
        </authorList>
    </citation>
    <scope>NUCLEOTIDE SEQUENCE</scope>
    <source>
        <strain evidence="1">HKST-UBA11</strain>
    </source>
</reference>
<dbReference type="EMBL" id="JAGQLH010000051">
    <property type="protein sequence ID" value="MCA9385870.1"/>
    <property type="molecule type" value="Genomic_DNA"/>
</dbReference>
<name>A0A955RKK0_9BACT</name>
<sequence>MKNIKINLIILLIPLVFLGGCVFSNQNSDDNTSIETPTPIISTTPIESPTIRTSSSPIMTETPTPIISKQNELSLTKKCETTALRFGFYIPETWTCEVYEGTYNEEPSVHIKVQSENFDFAFTTAASGIGCEDYNSVDCIPETFFSNKLITLGYVENHKLLSGTFSSSTPTTTKSIVGEYQGNNFGKDRALLIAIAETFYNI</sequence>
<gene>
    <name evidence="1" type="ORF">KC717_04445</name>
</gene>
<proteinExistence type="predicted"/>
<reference evidence="1" key="1">
    <citation type="submission" date="2020-04" db="EMBL/GenBank/DDBJ databases">
        <authorList>
            <person name="Zhang T."/>
        </authorList>
    </citation>
    <scope>NUCLEOTIDE SEQUENCE</scope>
    <source>
        <strain evidence="1">HKST-UBA11</strain>
    </source>
</reference>
<dbReference type="PROSITE" id="PS51257">
    <property type="entry name" value="PROKAR_LIPOPROTEIN"/>
    <property type="match status" value="1"/>
</dbReference>
<evidence type="ECO:0000313" key="1">
    <source>
        <dbReference type="EMBL" id="MCA9385870.1"/>
    </source>
</evidence>
<dbReference type="Proteomes" id="UP000754563">
    <property type="component" value="Unassembled WGS sequence"/>
</dbReference>
<comment type="caution">
    <text evidence="1">The sequence shown here is derived from an EMBL/GenBank/DDBJ whole genome shotgun (WGS) entry which is preliminary data.</text>
</comment>
<evidence type="ECO:0000313" key="2">
    <source>
        <dbReference type="Proteomes" id="UP000754563"/>
    </source>
</evidence>
<protein>
    <submittedName>
        <fullName evidence="1">Uncharacterized protein</fullName>
    </submittedName>
</protein>
<accession>A0A955RKK0</accession>
<organism evidence="1 2">
    <name type="scientific">Candidatus Dojkabacteria bacterium</name>
    <dbReference type="NCBI Taxonomy" id="2099670"/>
    <lineage>
        <taxon>Bacteria</taxon>
        <taxon>Candidatus Dojkabacteria</taxon>
    </lineage>
</organism>
<dbReference type="AlphaFoldDB" id="A0A955RKK0"/>